<organism evidence="1 2">
    <name type="scientific">Thiohalophilus thiocyanatoxydans</name>
    <dbReference type="NCBI Taxonomy" id="381308"/>
    <lineage>
        <taxon>Bacteria</taxon>
        <taxon>Pseudomonadati</taxon>
        <taxon>Pseudomonadota</taxon>
        <taxon>Gammaproteobacteria</taxon>
        <taxon>Thiohalomonadales</taxon>
        <taxon>Thiohalophilaceae</taxon>
        <taxon>Thiohalophilus</taxon>
    </lineage>
</organism>
<dbReference type="EMBL" id="SOQX01000001">
    <property type="protein sequence ID" value="TDY04237.1"/>
    <property type="molecule type" value="Genomic_DNA"/>
</dbReference>
<dbReference type="NCBIfam" id="TIGR04256">
    <property type="entry name" value="GxxExxY"/>
    <property type="match status" value="1"/>
</dbReference>
<dbReference type="AlphaFoldDB" id="A0A4R8J1P4"/>
<evidence type="ECO:0000313" key="2">
    <source>
        <dbReference type="Proteomes" id="UP000294914"/>
    </source>
</evidence>
<dbReference type="InterPro" id="IPR011604">
    <property type="entry name" value="PDDEXK-like_dom_sf"/>
</dbReference>
<name>A0A4R8J1P4_9GAMM</name>
<gene>
    <name evidence="1" type="ORF">EDC23_0610</name>
</gene>
<evidence type="ECO:0000313" key="1">
    <source>
        <dbReference type="EMBL" id="TDY04237.1"/>
    </source>
</evidence>
<proteinExistence type="predicted"/>
<keyword evidence="2" id="KW-1185">Reference proteome</keyword>
<accession>A0A4R8J1P4</accession>
<sequence>MLRKESSFGNEIEEMAEHVVDSVYKIHRSLGPGLLESAYEACLKHELIKRGIDVSCQIEMPIIYEGKKIMPGFRMDMLVGQSIIVELKSVEQLLPVHKAQLMTYMKLSKKNLGFLLNFNVPVMKQGISRVVI</sequence>
<comment type="caution">
    <text evidence="1">The sequence shown here is derived from an EMBL/GenBank/DDBJ whole genome shotgun (WGS) entry which is preliminary data.</text>
</comment>
<dbReference type="Gene3D" id="3.90.320.10">
    <property type="match status" value="1"/>
</dbReference>
<dbReference type="InterPro" id="IPR026350">
    <property type="entry name" value="GxxExxY"/>
</dbReference>
<reference evidence="1 2" key="1">
    <citation type="submission" date="2019-03" db="EMBL/GenBank/DDBJ databases">
        <title>Genomic Encyclopedia of Type Strains, Phase IV (KMG-IV): sequencing the most valuable type-strain genomes for metagenomic binning, comparative biology and taxonomic classification.</title>
        <authorList>
            <person name="Goeker M."/>
        </authorList>
    </citation>
    <scope>NUCLEOTIDE SEQUENCE [LARGE SCALE GENOMIC DNA]</scope>
    <source>
        <strain evidence="1 2">DSM 16326</strain>
    </source>
</reference>
<dbReference type="Pfam" id="PF13366">
    <property type="entry name" value="PDDEXK_3"/>
    <property type="match status" value="1"/>
</dbReference>
<dbReference type="Proteomes" id="UP000294914">
    <property type="component" value="Unassembled WGS sequence"/>
</dbReference>
<protein>
    <submittedName>
        <fullName evidence="1">GxxExxY protein</fullName>
    </submittedName>
</protein>